<dbReference type="Proteomes" id="UP000002320">
    <property type="component" value="Unassembled WGS sequence"/>
</dbReference>
<dbReference type="VEuPathDB" id="VectorBase:CPIJ014825"/>
<dbReference type="AlphaFoldDB" id="B0X5P7"/>
<reference evidence="3" key="2">
    <citation type="submission" date="2021-02" db="UniProtKB">
        <authorList>
            <consortium name="EnsemblMetazoa"/>
        </authorList>
    </citation>
    <scope>IDENTIFICATION</scope>
    <source>
        <strain evidence="3">JHB</strain>
    </source>
</reference>
<proteinExistence type="predicted"/>
<dbReference type="STRING" id="7176.B0X5P7"/>
<gene>
    <name evidence="3" type="primary">6047992</name>
    <name evidence="2" type="ORF">CpipJ_CPIJ014825</name>
</gene>
<dbReference type="OrthoDB" id="6617129at2759"/>
<evidence type="ECO:0000256" key="1">
    <source>
        <dbReference type="SAM" id="MobiDB-lite"/>
    </source>
</evidence>
<feature type="compositionally biased region" description="Acidic residues" evidence="1">
    <location>
        <begin position="48"/>
        <end position="57"/>
    </location>
</feature>
<feature type="region of interest" description="Disordered" evidence="1">
    <location>
        <begin position="134"/>
        <end position="161"/>
    </location>
</feature>
<dbReference type="HOGENOM" id="CLU_594844_0_0_1"/>
<dbReference type="PANTHER" id="PTHR32344:SF1">
    <property type="entry name" value="U1-TYPE DOMAIN-CONTAINING PROTEIN"/>
    <property type="match status" value="1"/>
</dbReference>
<reference evidence="2" key="1">
    <citation type="submission" date="2007-03" db="EMBL/GenBank/DDBJ databases">
        <title>Annotation of Culex pipiens quinquefasciatus.</title>
        <authorList>
            <consortium name="The Broad Institute Genome Sequencing Platform"/>
            <person name="Atkinson P.W."/>
            <person name="Hemingway J."/>
            <person name="Christensen B.M."/>
            <person name="Higgs S."/>
            <person name="Kodira C."/>
            <person name="Hannick L."/>
            <person name="Megy K."/>
            <person name="O'Leary S."/>
            <person name="Pearson M."/>
            <person name="Haas B.J."/>
            <person name="Mauceli E."/>
            <person name="Wortman J.R."/>
            <person name="Lee N.H."/>
            <person name="Guigo R."/>
            <person name="Stanke M."/>
            <person name="Alvarado L."/>
            <person name="Amedeo P."/>
            <person name="Antoine C.H."/>
            <person name="Arensburger P."/>
            <person name="Bidwell S.L."/>
            <person name="Crawford M."/>
            <person name="Camaro F."/>
            <person name="Devon K."/>
            <person name="Engels R."/>
            <person name="Hammond M."/>
            <person name="Howarth C."/>
            <person name="Koehrsen M."/>
            <person name="Lawson D."/>
            <person name="Montgomery P."/>
            <person name="Nene V."/>
            <person name="Nusbaum C."/>
            <person name="Puiu D."/>
            <person name="Romero-Severson J."/>
            <person name="Severson D.W."/>
            <person name="Shumway M."/>
            <person name="Sisk P."/>
            <person name="Stolte C."/>
            <person name="Zeng Q."/>
            <person name="Eisenstadt E."/>
            <person name="Fraser-Liggett C."/>
            <person name="Strausberg R."/>
            <person name="Galagan J."/>
            <person name="Birren B."/>
            <person name="Collins F.H."/>
        </authorList>
    </citation>
    <scope>NUCLEOTIDE SEQUENCE [LARGE SCALE GENOMIC DNA]</scope>
    <source>
        <strain evidence="2">JHB</strain>
    </source>
</reference>
<dbReference type="InParanoid" id="B0X5P7"/>
<evidence type="ECO:0000313" key="3">
    <source>
        <dbReference type="EnsemblMetazoa" id="CPIJ014825-PA"/>
    </source>
</evidence>
<evidence type="ECO:0000313" key="4">
    <source>
        <dbReference type="Proteomes" id="UP000002320"/>
    </source>
</evidence>
<dbReference type="GO" id="GO:0006357">
    <property type="term" value="P:regulation of transcription by RNA polymerase II"/>
    <property type="evidence" value="ECO:0007669"/>
    <property type="project" value="InterPro"/>
</dbReference>
<dbReference type="KEGG" id="cqu:CpipJ_CPIJ014825"/>
<dbReference type="GO" id="GO:0005634">
    <property type="term" value="C:nucleus"/>
    <property type="evidence" value="ECO:0007669"/>
    <property type="project" value="InterPro"/>
</dbReference>
<dbReference type="GO" id="GO:0003690">
    <property type="term" value="F:double-stranded DNA binding"/>
    <property type="evidence" value="ECO:0007669"/>
    <property type="project" value="InterPro"/>
</dbReference>
<dbReference type="InterPro" id="IPR033375">
    <property type="entry name" value="Cggbp1"/>
</dbReference>
<protein>
    <submittedName>
        <fullName evidence="2">p20-CGGBP</fullName>
    </submittedName>
</protein>
<accession>B0X5P7</accession>
<feature type="compositionally biased region" description="Acidic residues" evidence="1">
    <location>
        <begin position="11"/>
        <end position="30"/>
    </location>
</feature>
<feature type="region of interest" description="Disordered" evidence="1">
    <location>
        <begin position="1"/>
        <end position="69"/>
    </location>
</feature>
<name>B0X5P7_CULQU</name>
<feature type="compositionally biased region" description="Basic and acidic residues" evidence="1">
    <location>
        <begin position="31"/>
        <end position="45"/>
    </location>
</feature>
<dbReference type="EnsemblMetazoa" id="CPIJ014825-RA">
    <property type="protein sequence ID" value="CPIJ014825-PA"/>
    <property type="gene ID" value="CPIJ014825"/>
</dbReference>
<sequence length="460" mass="51777">MSRRKASDPDTSFEDDDDDDVEDDQIDDEHTEPIIKIEILDRIPSPEDSGDLEEDEPSPPSSSSHQKVKYLKKVAKAAVNTTCEDRVRQYPKGTLHVDAVSGELVCTRCNVVMDHTRKGSIDKHLKAQMHLKNLRGKDEGSSKAASGKVRKPEREEGEVVESTPGKVSLYVSCETRVRQYPEGTLHVDPDSGDLMCSTCNVIMDHTRKGSIDKHLQAKSHVNHSAKPAAKRDNSVLRVNTFQKYHAKKRKVDQEAPPEDADQPSVERYPPKTTASNAISKSAIKVTPAERVAQYPSGMLHVEDDATLFCSICNVSLDHTRKGSIDKHLRTQLHTEKHERQERLREARERRQSAAVFDAFPRTTEARDGRNMALFRLVEAFTAAEIPLHKLDHPKLRDYLMENVSNLGALPSSARLRVGYLPKVRETLRREKEQKMAALDETIDSVRIDSLSYLIHGGEEQ</sequence>
<keyword evidence="4" id="KW-1185">Reference proteome</keyword>
<dbReference type="PANTHER" id="PTHR32344">
    <property type="entry name" value="U1-TYPE DOMAIN-CONTAINING PROTEIN"/>
    <property type="match status" value="1"/>
</dbReference>
<dbReference type="VEuPathDB" id="VectorBase:CQUJHB007561"/>
<organism>
    <name type="scientific">Culex quinquefasciatus</name>
    <name type="common">Southern house mosquito</name>
    <name type="synonym">Culex pungens</name>
    <dbReference type="NCBI Taxonomy" id="7176"/>
    <lineage>
        <taxon>Eukaryota</taxon>
        <taxon>Metazoa</taxon>
        <taxon>Ecdysozoa</taxon>
        <taxon>Arthropoda</taxon>
        <taxon>Hexapoda</taxon>
        <taxon>Insecta</taxon>
        <taxon>Pterygota</taxon>
        <taxon>Neoptera</taxon>
        <taxon>Endopterygota</taxon>
        <taxon>Diptera</taxon>
        <taxon>Nematocera</taxon>
        <taxon>Culicoidea</taxon>
        <taxon>Culicidae</taxon>
        <taxon>Culicinae</taxon>
        <taxon>Culicini</taxon>
        <taxon>Culex</taxon>
        <taxon>Culex</taxon>
    </lineage>
</organism>
<dbReference type="EMBL" id="DS232391">
    <property type="protein sequence ID" value="EDS40984.1"/>
    <property type="molecule type" value="Genomic_DNA"/>
</dbReference>
<dbReference type="eggNOG" id="ENOG502RXX8">
    <property type="taxonomic scope" value="Eukaryota"/>
</dbReference>
<evidence type="ECO:0000313" key="2">
    <source>
        <dbReference type="EMBL" id="EDS40984.1"/>
    </source>
</evidence>
<feature type="region of interest" description="Disordered" evidence="1">
    <location>
        <begin position="246"/>
        <end position="276"/>
    </location>
</feature>